<evidence type="ECO:0000256" key="7">
    <source>
        <dbReference type="SAM" id="Phobius"/>
    </source>
</evidence>
<dbReference type="AlphaFoldDB" id="A0A370C9A6"/>
<feature type="compositionally biased region" description="Polar residues" evidence="6">
    <location>
        <begin position="727"/>
        <end position="745"/>
    </location>
</feature>
<feature type="domain" description="Xylanolytic transcriptional activator regulatory" evidence="8">
    <location>
        <begin position="241"/>
        <end position="402"/>
    </location>
</feature>
<feature type="compositionally biased region" description="Polar residues" evidence="6">
    <location>
        <begin position="699"/>
        <end position="719"/>
    </location>
</feature>
<feature type="region of interest" description="Disordered" evidence="6">
    <location>
        <begin position="90"/>
        <end position="148"/>
    </location>
</feature>
<evidence type="ECO:0000256" key="1">
    <source>
        <dbReference type="ARBA" id="ARBA00004123"/>
    </source>
</evidence>
<feature type="compositionally biased region" description="Basic and acidic residues" evidence="6">
    <location>
        <begin position="108"/>
        <end position="123"/>
    </location>
</feature>
<keyword evidence="5" id="KW-0539">Nucleus</keyword>
<dbReference type="Pfam" id="PF04082">
    <property type="entry name" value="Fungal_trans"/>
    <property type="match status" value="1"/>
</dbReference>
<dbReference type="InterPro" id="IPR050815">
    <property type="entry name" value="TF_fung"/>
</dbReference>
<evidence type="ECO:0000256" key="2">
    <source>
        <dbReference type="ARBA" id="ARBA00022723"/>
    </source>
</evidence>
<evidence type="ECO:0000256" key="5">
    <source>
        <dbReference type="ARBA" id="ARBA00023242"/>
    </source>
</evidence>
<reference evidence="9 10" key="1">
    <citation type="submission" date="2018-07" db="EMBL/GenBank/DDBJ databases">
        <title>Section-level genome sequencing of Aspergillus section Nigri to investigate inter- and intra-species variation.</title>
        <authorList>
            <consortium name="DOE Joint Genome Institute"/>
            <person name="Vesth T.C."/>
            <person name="Nybo J.L."/>
            <person name="Theobald S."/>
            <person name="Frisvad J.C."/>
            <person name="Larsen T.O."/>
            <person name="Nielsen K.F."/>
            <person name="Hoof J.B."/>
            <person name="Brandl J."/>
            <person name="Salamov A."/>
            <person name="Riley R."/>
            <person name="Gladden J.M."/>
            <person name="Phatale P."/>
            <person name="Nielsen M.T."/>
            <person name="Lyhne E.K."/>
            <person name="Kogle M.E."/>
            <person name="Strasser K."/>
            <person name="McDonnell E."/>
            <person name="Barry K."/>
            <person name="Clum A."/>
            <person name="Chen C."/>
            <person name="Nolan M."/>
            <person name="Sandor L."/>
            <person name="Kuo A."/>
            <person name="Lipzen A."/>
            <person name="Hainaut M."/>
            <person name="Drula E."/>
            <person name="Tsang A."/>
            <person name="Magnuson J.K."/>
            <person name="Henrissat B."/>
            <person name="Wiebenga A."/>
            <person name="Simmons B.A."/>
            <person name="Makela M.R."/>
            <person name="De vries R.P."/>
            <person name="Grigoriev I.V."/>
            <person name="Mortensen U.H."/>
            <person name="Baker S.E."/>
            <person name="Andersen M.R."/>
        </authorList>
    </citation>
    <scope>NUCLEOTIDE SEQUENCE [LARGE SCALE GENOMIC DNA]</scope>
    <source>
        <strain evidence="9 10">ATCC 13496</strain>
    </source>
</reference>
<evidence type="ECO:0000259" key="8">
    <source>
        <dbReference type="Pfam" id="PF04082"/>
    </source>
</evidence>
<comment type="subcellular location">
    <subcellularLocation>
        <location evidence="1">Nucleus</location>
    </subcellularLocation>
</comment>
<evidence type="ECO:0000256" key="4">
    <source>
        <dbReference type="ARBA" id="ARBA00023163"/>
    </source>
</evidence>
<proteinExistence type="predicted"/>
<keyword evidence="2" id="KW-0479">Metal-binding</keyword>
<keyword evidence="4" id="KW-0804">Transcription</keyword>
<protein>
    <recommendedName>
        <fullName evidence="8">Xylanolytic transcriptional activator regulatory domain-containing protein</fullName>
    </recommendedName>
</protein>
<evidence type="ECO:0000256" key="6">
    <source>
        <dbReference type="SAM" id="MobiDB-lite"/>
    </source>
</evidence>
<keyword evidence="3" id="KW-0805">Transcription regulation</keyword>
<evidence type="ECO:0000313" key="10">
    <source>
        <dbReference type="Proteomes" id="UP000253845"/>
    </source>
</evidence>
<dbReference type="CDD" id="cd12148">
    <property type="entry name" value="fungal_TF_MHR"/>
    <property type="match status" value="1"/>
</dbReference>
<dbReference type="GO" id="GO:0005634">
    <property type="term" value="C:nucleus"/>
    <property type="evidence" value="ECO:0007669"/>
    <property type="project" value="UniProtKB-SubCell"/>
</dbReference>
<evidence type="ECO:0000313" key="9">
    <source>
        <dbReference type="EMBL" id="RDH24385.1"/>
    </source>
</evidence>
<keyword evidence="7" id="KW-0472">Membrane</keyword>
<feature type="compositionally biased region" description="Polar residues" evidence="6">
    <location>
        <begin position="134"/>
        <end position="147"/>
    </location>
</feature>
<evidence type="ECO:0000256" key="3">
    <source>
        <dbReference type="ARBA" id="ARBA00023015"/>
    </source>
</evidence>
<dbReference type="CDD" id="cd00067">
    <property type="entry name" value="GAL4"/>
    <property type="match status" value="1"/>
</dbReference>
<feature type="region of interest" description="Disordered" evidence="6">
    <location>
        <begin position="699"/>
        <end position="766"/>
    </location>
</feature>
<dbReference type="EMBL" id="KZ851902">
    <property type="protein sequence ID" value="RDH24385.1"/>
    <property type="molecule type" value="Genomic_DNA"/>
</dbReference>
<organism evidence="9 10">
    <name type="scientific">Aspergillus niger ATCC 13496</name>
    <dbReference type="NCBI Taxonomy" id="1353008"/>
    <lineage>
        <taxon>Eukaryota</taxon>
        <taxon>Fungi</taxon>
        <taxon>Dikarya</taxon>
        <taxon>Ascomycota</taxon>
        <taxon>Pezizomycotina</taxon>
        <taxon>Eurotiomycetes</taxon>
        <taxon>Eurotiomycetidae</taxon>
        <taxon>Eurotiales</taxon>
        <taxon>Aspergillaceae</taxon>
        <taxon>Aspergillus</taxon>
        <taxon>Aspergillus subgen. Circumdati</taxon>
    </lineage>
</organism>
<dbReference type="Proteomes" id="UP000253845">
    <property type="component" value="Unassembled WGS sequence"/>
</dbReference>
<dbReference type="PANTHER" id="PTHR47338">
    <property type="entry name" value="ZN(II)2CYS6 TRANSCRIPTION FACTOR (EUROFUNG)-RELATED"/>
    <property type="match status" value="1"/>
</dbReference>
<gene>
    <name evidence="9" type="ORF">M747DRAFT_320998</name>
</gene>
<dbReference type="InterPro" id="IPR001138">
    <property type="entry name" value="Zn2Cys6_DnaBD"/>
</dbReference>
<dbReference type="GO" id="GO:0008270">
    <property type="term" value="F:zinc ion binding"/>
    <property type="evidence" value="ECO:0007669"/>
    <property type="project" value="InterPro"/>
</dbReference>
<keyword evidence="7" id="KW-1133">Transmembrane helix</keyword>
<dbReference type="GO" id="GO:0003677">
    <property type="term" value="F:DNA binding"/>
    <property type="evidence" value="ECO:0007669"/>
    <property type="project" value="InterPro"/>
</dbReference>
<keyword evidence="7" id="KW-0812">Transmembrane</keyword>
<name>A0A370C9A6_ASPNG</name>
<dbReference type="InterPro" id="IPR007219">
    <property type="entry name" value="XnlR_reg_dom"/>
</dbReference>
<dbReference type="PANTHER" id="PTHR47338:SF5">
    <property type="entry name" value="ZN(II)2CYS6 TRANSCRIPTION FACTOR (EUROFUNG)"/>
    <property type="match status" value="1"/>
</dbReference>
<accession>A0A370C9A6</accession>
<dbReference type="VEuPathDB" id="FungiDB:M747DRAFT_320998"/>
<feature type="transmembrane region" description="Helical" evidence="7">
    <location>
        <begin position="608"/>
        <end position="627"/>
    </location>
</feature>
<dbReference type="GO" id="GO:0006351">
    <property type="term" value="P:DNA-templated transcription"/>
    <property type="evidence" value="ECO:0007669"/>
    <property type="project" value="InterPro"/>
</dbReference>
<dbReference type="GO" id="GO:0000981">
    <property type="term" value="F:DNA-binding transcription factor activity, RNA polymerase II-specific"/>
    <property type="evidence" value="ECO:0007669"/>
    <property type="project" value="InterPro"/>
</dbReference>
<sequence>MGRLMVDECLDLSFRVSKFGPISSDRIAPITYFQSTHADRLWTPPKPKKETRDKQALGVAHPLLHVCDVLKCGRQRPVCARCQRVDATCSYPLPPNRRGPRPRSQRARLPERATERSHPQEHSRPRRRPLQQPYIDQSSPLQQTSPSRIEPLGQTIVTRGQSATPNPVGFDEGLEGISHPRSDTAVHDASVVLATGTPVLLDSYPNQLRTMCSSEKATDSVHTPDQDQPPLPPTALGLSLLELYFTRIYNAPLLFHKSVLFQQYLEQKLHGALLRALLALATLFLQPFDSDNGKDLIGEHAELKVLSIYHSSGLPWAKAAEKEAIVAAADSPSLMVIQALECLQHYWFAIGQPYRGNLCLALAYRACHLLGYTNNSNGIVGLDHDMSLESELARRCFWACWTSTCIVMEPEPYIKSSWQEVAMLPLPGEIRSTPSGYKIMPGETMDENWTSRALTPAANSGSVPANLMKMVGVWAKVQLLCKDNKTGSLLSERFESGRKLSQLATSFYDAADHYRNSYSVSNDEGNHHQTSIPQDQVLLLVHDTLYHQCQISIHSMIVPLFSGIENENSSETIDAADRRQSATTVAKHADLLCRLLEPYLSGQRHVSFLPPLVGYAAFVVGIVLLLMEISCPNRRNRVNVNGFGVETSGNGNEEKNGYGQGCRLSTVKSILHLIDRHRVYWRALQRPWELLQTALQGESQKHSTQNLHQPTNLQDSHLPTPSRESENPQTSAAGYSQVMEPSSENPGPIASMLNDTAEDGPSSAVAQHSSCLANNVNNNNNSETAANEAEANAIDPLISGINVNVPQDYDWYNLSFAEAGFEQFAGLEPLALFQHGWRRTFG</sequence>